<evidence type="ECO:0000256" key="1">
    <source>
        <dbReference type="SAM" id="SignalP"/>
    </source>
</evidence>
<sequence length="458" mass="46932">MKKLRGARARAAFIATGALALALATAGPALAVTGTPVTPTDAFNNGAACATDQSNPYWTNPSTWLTVEARPDLSDVTGTTDGSYGVMVTEQFQVYPVDDPTQITSYSISGSAQVEGVLDVPGTVFADGETYVWQAQTIFDGVSSDWSAPCYVAIDKTAPSVAPTVVSTNYPSGVVDQAGAPIHLTFGANGVSDVKGFSFSWDGPGGSSFGAPLSDPFVGTAGSVLADSLGGSATVDLVPADPSQVMTLYVTSIDRAGNGSPETAYRIVTTSTDTTVTPLATAPMYGKQLGFKLSPDAGLEAASPVTAYTVTQYTSTGQQTTTVPAGADGTAVLTYTLDDPSGISLQVNSVSADGWIGSPTSYQFSTAPTISSAAYPENGTAGGAGVPGIFTIQSPVKGVVSFTYTFDFETFTTVAAQGGDRATICWTPPDAGSYDLEVYANTADGSQLAVYDYFFNVG</sequence>
<keyword evidence="3" id="KW-1185">Reference proteome</keyword>
<dbReference type="Proteomes" id="UP000675781">
    <property type="component" value="Unassembled WGS sequence"/>
</dbReference>
<evidence type="ECO:0000313" key="3">
    <source>
        <dbReference type="Proteomes" id="UP000675781"/>
    </source>
</evidence>
<reference evidence="2" key="1">
    <citation type="submission" date="2021-04" db="EMBL/GenBank/DDBJ databases">
        <title>Genome based classification of Actinospica acidithermotolerans sp. nov., an actinobacterium isolated from an Indonesian hot spring.</title>
        <authorList>
            <person name="Kusuma A.B."/>
            <person name="Putra K.E."/>
            <person name="Nafisah S."/>
            <person name="Loh J."/>
            <person name="Nouioui I."/>
            <person name="Goodfellow M."/>
        </authorList>
    </citation>
    <scope>NUCLEOTIDE SEQUENCE</scope>
    <source>
        <strain evidence="2">CSCA 57</strain>
    </source>
</reference>
<feature type="chain" id="PRO_5036680758" evidence="1">
    <location>
        <begin position="32"/>
        <end position="458"/>
    </location>
</feature>
<gene>
    <name evidence="2" type="ORF">KDL01_25545</name>
</gene>
<dbReference type="EMBL" id="JAGSOG010000154">
    <property type="protein sequence ID" value="MBR7836670.1"/>
    <property type="molecule type" value="Genomic_DNA"/>
</dbReference>
<protein>
    <submittedName>
        <fullName evidence="2">Uncharacterized protein</fullName>
    </submittedName>
</protein>
<evidence type="ECO:0000313" key="2">
    <source>
        <dbReference type="EMBL" id="MBR7836670.1"/>
    </source>
</evidence>
<proteinExistence type="predicted"/>
<keyword evidence="1" id="KW-0732">Signal</keyword>
<dbReference type="RefSeq" id="WP_212531144.1">
    <property type="nucleotide sequence ID" value="NZ_JAGSOG010000154.1"/>
</dbReference>
<accession>A0A941IPL3</accession>
<comment type="caution">
    <text evidence="2">The sequence shown here is derived from an EMBL/GenBank/DDBJ whole genome shotgun (WGS) entry which is preliminary data.</text>
</comment>
<name>A0A941IPL3_9ACTN</name>
<organism evidence="2 3">
    <name type="scientific">Actinospica durhamensis</name>
    <dbReference type="NCBI Taxonomy" id="1508375"/>
    <lineage>
        <taxon>Bacteria</taxon>
        <taxon>Bacillati</taxon>
        <taxon>Actinomycetota</taxon>
        <taxon>Actinomycetes</taxon>
        <taxon>Catenulisporales</taxon>
        <taxon>Actinospicaceae</taxon>
        <taxon>Actinospica</taxon>
    </lineage>
</organism>
<feature type="signal peptide" evidence="1">
    <location>
        <begin position="1"/>
        <end position="31"/>
    </location>
</feature>
<dbReference type="AlphaFoldDB" id="A0A941IPL3"/>